<reference evidence="6" key="1">
    <citation type="submission" date="2023-03" db="EMBL/GenBank/DDBJ databases">
        <title>Mating type loci evolution in Malassezia.</title>
        <authorList>
            <person name="Coelho M.A."/>
        </authorList>
    </citation>
    <scope>NUCLEOTIDE SEQUENCE</scope>
    <source>
        <strain evidence="6">CBS 11721</strain>
    </source>
</reference>
<accession>A0AAF0EQE2</accession>
<dbReference type="InterPro" id="IPR013005">
    <property type="entry name" value="Ribosomal_uL4-like"/>
</dbReference>
<organism evidence="6 7">
    <name type="scientific">Malassezia cuniculi</name>
    <dbReference type="NCBI Taxonomy" id="948313"/>
    <lineage>
        <taxon>Eukaryota</taxon>
        <taxon>Fungi</taxon>
        <taxon>Dikarya</taxon>
        <taxon>Basidiomycota</taxon>
        <taxon>Ustilaginomycotina</taxon>
        <taxon>Malasseziomycetes</taxon>
        <taxon>Malasseziales</taxon>
        <taxon>Malasseziaceae</taxon>
        <taxon>Malassezia</taxon>
    </lineage>
</organism>
<dbReference type="InterPro" id="IPR023574">
    <property type="entry name" value="Ribosomal_uL4_dom_sf"/>
</dbReference>
<sequence length="363" mass="39911">MLSGLRRVGARAFAGARAIATEAPVAAAGGATENVASSTPRLFALERKDPFVYARLSYLDPETRPANKTEALRYVPLSSHVFNTTPHQHAMHLASVYYQDAMRNGTASTKTRSEVNFSGRKLRPQKGSGRARLSDAGSPMLRGGGVAHGPRPRDFATELPRKVRELALRSVLSARWREGSLHVVPSLSWQPPPTSTGRLSRLLRSKEWDRALFLTAPRAPMPDSEINDARPSASEPQYEYEQFVEHAKYVRNFENAARNLPMVELIQLHKLTPHERPRLEHAKRPGELHAYQVLRHPLVIMDLGALEWLEEKLGGAMTHELNETMEAESEEDVLLADDSIPTASAAEAQAEPAAAAAAATSTA</sequence>
<comment type="similarity">
    <text evidence="1">Belongs to the universal ribosomal protein uL4 family.</text>
</comment>
<dbReference type="GO" id="GO:0006412">
    <property type="term" value="P:translation"/>
    <property type="evidence" value="ECO:0007669"/>
    <property type="project" value="InterPro"/>
</dbReference>
<keyword evidence="3" id="KW-0687">Ribonucleoprotein</keyword>
<keyword evidence="7" id="KW-1185">Reference proteome</keyword>
<keyword evidence="2 6" id="KW-0689">Ribosomal protein</keyword>
<evidence type="ECO:0000313" key="7">
    <source>
        <dbReference type="Proteomes" id="UP001219933"/>
    </source>
</evidence>
<feature type="region of interest" description="Disordered" evidence="5">
    <location>
        <begin position="337"/>
        <end position="363"/>
    </location>
</feature>
<evidence type="ECO:0000256" key="2">
    <source>
        <dbReference type="ARBA" id="ARBA00022980"/>
    </source>
</evidence>
<dbReference type="PANTHER" id="PTHR10746:SF6">
    <property type="entry name" value="LARGE RIBOSOMAL SUBUNIT PROTEIN UL4M"/>
    <property type="match status" value="1"/>
</dbReference>
<evidence type="ECO:0000256" key="1">
    <source>
        <dbReference type="ARBA" id="ARBA00010528"/>
    </source>
</evidence>
<feature type="region of interest" description="Disordered" evidence="5">
    <location>
        <begin position="120"/>
        <end position="154"/>
    </location>
</feature>
<dbReference type="EMBL" id="CP119878">
    <property type="protein sequence ID" value="WFD34656.1"/>
    <property type="molecule type" value="Genomic_DNA"/>
</dbReference>
<dbReference type="InterPro" id="IPR002136">
    <property type="entry name" value="Ribosomal_uL4"/>
</dbReference>
<dbReference type="GO" id="GO:0003735">
    <property type="term" value="F:structural constituent of ribosome"/>
    <property type="evidence" value="ECO:0007669"/>
    <property type="project" value="InterPro"/>
</dbReference>
<feature type="compositionally biased region" description="Low complexity" evidence="5">
    <location>
        <begin position="341"/>
        <end position="363"/>
    </location>
</feature>
<protein>
    <recommendedName>
        <fullName evidence="4">Large ribosomal subunit protein uL4m</fullName>
    </recommendedName>
</protein>
<dbReference type="Proteomes" id="UP001219933">
    <property type="component" value="Chromosome 2"/>
</dbReference>
<dbReference type="GO" id="GO:0005840">
    <property type="term" value="C:ribosome"/>
    <property type="evidence" value="ECO:0007669"/>
    <property type="project" value="UniProtKB-KW"/>
</dbReference>
<gene>
    <name evidence="6" type="primary">yml6</name>
    <name evidence="6" type="ORF">MCUN1_001497</name>
</gene>
<dbReference type="Pfam" id="PF00573">
    <property type="entry name" value="Ribosomal_L4"/>
    <property type="match status" value="1"/>
</dbReference>
<dbReference type="SUPFAM" id="SSF52166">
    <property type="entry name" value="Ribosomal protein L4"/>
    <property type="match status" value="1"/>
</dbReference>
<dbReference type="PANTHER" id="PTHR10746">
    <property type="entry name" value="50S RIBOSOMAL PROTEIN L4"/>
    <property type="match status" value="1"/>
</dbReference>
<evidence type="ECO:0000256" key="3">
    <source>
        <dbReference type="ARBA" id="ARBA00023274"/>
    </source>
</evidence>
<evidence type="ECO:0000256" key="5">
    <source>
        <dbReference type="SAM" id="MobiDB-lite"/>
    </source>
</evidence>
<dbReference type="AlphaFoldDB" id="A0AAF0EQE2"/>
<proteinExistence type="inferred from homology"/>
<evidence type="ECO:0000256" key="4">
    <source>
        <dbReference type="ARBA" id="ARBA00040565"/>
    </source>
</evidence>
<evidence type="ECO:0000313" key="6">
    <source>
        <dbReference type="EMBL" id="WFD34656.1"/>
    </source>
</evidence>
<dbReference type="Gene3D" id="3.40.1370.10">
    <property type="match status" value="1"/>
</dbReference>
<name>A0AAF0EQE2_9BASI</name>
<dbReference type="GO" id="GO:1990904">
    <property type="term" value="C:ribonucleoprotein complex"/>
    <property type="evidence" value="ECO:0007669"/>
    <property type="project" value="UniProtKB-KW"/>
</dbReference>